<feature type="region of interest" description="Disordered" evidence="3">
    <location>
        <begin position="1"/>
        <end position="172"/>
    </location>
</feature>
<feature type="compositionally biased region" description="Polar residues" evidence="3">
    <location>
        <begin position="987"/>
        <end position="1014"/>
    </location>
</feature>
<accession>A0AAD4KPK0</accession>
<feature type="region of interest" description="Disordered" evidence="3">
    <location>
        <begin position="665"/>
        <end position="703"/>
    </location>
</feature>
<dbReference type="GO" id="GO:0031028">
    <property type="term" value="P:septation initiation signaling"/>
    <property type="evidence" value="ECO:0007669"/>
    <property type="project" value="TreeGrafter"/>
</dbReference>
<dbReference type="InterPro" id="IPR032675">
    <property type="entry name" value="LRR_dom_sf"/>
</dbReference>
<feature type="compositionally biased region" description="Basic residues" evidence="3">
    <location>
        <begin position="115"/>
        <end position="129"/>
    </location>
</feature>
<evidence type="ECO:0000313" key="5">
    <source>
        <dbReference type="Proteomes" id="UP001201262"/>
    </source>
</evidence>
<feature type="compositionally biased region" description="Pro residues" evidence="3">
    <location>
        <begin position="19"/>
        <end position="29"/>
    </location>
</feature>
<proteinExistence type="predicted"/>
<feature type="compositionally biased region" description="Polar residues" evidence="3">
    <location>
        <begin position="228"/>
        <end position="246"/>
    </location>
</feature>
<feature type="compositionally biased region" description="Polar residues" evidence="3">
    <location>
        <begin position="130"/>
        <end position="163"/>
    </location>
</feature>
<dbReference type="RefSeq" id="XP_046071284.1">
    <property type="nucleotide sequence ID" value="XM_046219078.1"/>
</dbReference>
<dbReference type="GO" id="GO:1902412">
    <property type="term" value="P:regulation of mitotic cytokinesis"/>
    <property type="evidence" value="ECO:0007669"/>
    <property type="project" value="TreeGrafter"/>
</dbReference>
<dbReference type="Pfam" id="PF13855">
    <property type="entry name" value="LRR_8"/>
    <property type="match status" value="2"/>
</dbReference>
<dbReference type="Gene3D" id="3.80.10.10">
    <property type="entry name" value="Ribonuclease Inhibitor"/>
    <property type="match status" value="2"/>
</dbReference>
<reference evidence="4" key="1">
    <citation type="submission" date="2021-12" db="EMBL/GenBank/DDBJ databases">
        <title>Convergent genome expansion in fungi linked to evolution of root-endophyte symbiosis.</title>
        <authorList>
            <consortium name="DOE Joint Genome Institute"/>
            <person name="Ke Y.-H."/>
            <person name="Bonito G."/>
            <person name="Liao H.-L."/>
            <person name="Looney B."/>
            <person name="Rojas-Flechas A."/>
            <person name="Nash J."/>
            <person name="Hameed K."/>
            <person name="Schadt C."/>
            <person name="Martin F."/>
            <person name="Crous P.W."/>
            <person name="Miettinen O."/>
            <person name="Magnuson J.K."/>
            <person name="Labbe J."/>
            <person name="Jacobson D."/>
            <person name="Doktycz M.J."/>
            <person name="Veneault-Fourrey C."/>
            <person name="Kuo A."/>
            <person name="Mondo S."/>
            <person name="Calhoun S."/>
            <person name="Riley R."/>
            <person name="Ohm R."/>
            <person name="LaButti K."/>
            <person name="Andreopoulos B."/>
            <person name="Pangilinan J."/>
            <person name="Nolan M."/>
            <person name="Tritt A."/>
            <person name="Clum A."/>
            <person name="Lipzen A."/>
            <person name="Daum C."/>
            <person name="Barry K."/>
            <person name="Grigoriev I.V."/>
            <person name="Vilgalys R."/>
        </authorList>
    </citation>
    <scope>NUCLEOTIDE SEQUENCE</scope>
    <source>
        <strain evidence="4">PMI_201</strain>
    </source>
</reference>
<feature type="region of interest" description="Disordered" evidence="3">
    <location>
        <begin position="976"/>
        <end position="1052"/>
    </location>
</feature>
<name>A0AAD4KPK0_9EURO</name>
<feature type="compositionally biased region" description="Acidic residues" evidence="3">
    <location>
        <begin position="746"/>
        <end position="759"/>
    </location>
</feature>
<evidence type="ECO:0000256" key="2">
    <source>
        <dbReference type="ARBA" id="ARBA00022737"/>
    </source>
</evidence>
<evidence type="ECO:0000256" key="1">
    <source>
        <dbReference type="ARBA" id="ARBA00022614"/>
    </source>
</evidence>
<protein>
    <submittedName>
        <fullName evidence="4">Uncharacterized protein</fullName>
    </submittedName>
</protein>
<feature type="compositionally biased region" description="Polar residues" evidence="3">
    <location>
        <begin position="862"/>
        <end position="876"/>
    </location>
</feature>
<gene>
    <name evidence="4" type="ORF">BGW36DRAFT_408249</name>
</gene>
<dbReference type="PROSITE" id="PS51450">
    <property type="entry name" value="LRR"/>
    <property type="match status" value="6"/>
</dbReference>
<sequence>MSKEPWLAELPDEDWVSQPPSPCPLPHSPSLPSSPSQQSARKCFSCSHRSRIPKPPEPASPHARGKSTPRGGRQGQTRRGGSTTPSSARASSSPRQSSSTRSPRVQNNAQPKPSPKTRPKPMTPGRKKPTSTPLKNVVSTRPSTMDSMRTDGQGTIQVRPTQEVSKETPEWKKRLVRGEVPSDEQCDLFAPLGLENIFKDPTTDGEPEGQSPSMIFGSQRNRTEINKRPNTQQKKAPNQPESSSIRVQERGREMGTVFSKHFKLGPDGVSEADDRLRTASGEEDLRNEGITPIFLSNNNTADRQTGSDVLQSALKQLNDLAGSRKTSRIGSLKEQKGNNEAYAAQFGDLLNVSSPYFPEDLSTGTQEAVSTQPFVNIRRGGYSEDGSFRVRQLSPSSFPSQLQSSIIENSEFRSSPPVHNAAVTSLDGAQIPEVTFSPTGSPPGERPLTANMNSPLKLFGNHDTFTNNKLLRRMSQFEETFGDVSSDEDEPVVSPTLGTRRTRANRSLPNLRRGQLDGQSPRKLTRPVTQDAADPRMNRFGNGQLDDFGFASESTNKGGIPNISFKSRHPRGNQLGRRSHSRVLGKDNLRKAKSFDSISERRRSSSFGHQATWRTRQGGMDSKQMTRSPAKGSTPKRRRTKAKTQGQNEADKIIESLLEMKLDDKGLKPNPYRDTSSSFAFKQPQTNWDSMPLNPPYNDDDSKEDVLTLDDHKRSLTTDDYISQATQVMDMIRAKGKYKSGLTSVEESDITGESDEDGTLTEISSPENLSRPPSRDGVDMRKLREPCQLNPRVVSHLKKFADKEDTEQLMASVVSHLDQEPRLASSGQFDDDSFDDIIESSFQNARILPQRKRKLSDDDQPENSIPTNSSTGSNARGNIASGMVSHLIPEQVNGMTYDHSTKSWVKQKIGTAMTRARADESEDDPFASIPDLSVDEVEEIKRSQQQYFHTTKNEHPTDQPTKANIDASKISLAAQRPITRDGPTFIPDSSSVQSKNTRFTSSGPQPETRATSWGTEDLTVNAFQNSSPVSKDTTLHEGRTIAHPRRSKVSGQTRAATISFSSPLVSHIVYTDDVNEGQAEENSHKYHNDSIIGPSGGISVDSRPFIRRPVSRIDEQNEESIGEMSLVRRDSSTPQTHQIANSTIYPPSAGSGNYSFHLSPLADFTVNQPDDPVNLELSYIAQRTKPSSLREVHGTLALAAEDLVKHITDVEPTEPFWEDLRRLNLRNKGLMTLHRLNEFCPHLEELDVSENELGHLSGAPFTLRSLRVQQNYLTNLTAWGHLVNLQYLDISGNQLQSLDGFSGLVHLRELRANNNRIRTIDGILDLNGLLRLELKNNALISVDFGGSELSRLGEIDLSNNQISVVRNLEYLPALETLNISANEIKQLQPIVPLQALQRLRASSNRFYSFDASLFPHLKLLYLDANCLSTVSGLSKCNNLEVLSVREQFSGQPQKSESPFDIDISPLADIRKLFLSSNRLSERTLAPSTPMLGLQLLDIASCGLQDIPPRFGKRFPNLRVLNLNFNSVKELGEIAGMNGLSRLTAVGNRISRLRMICQVISKVGQPAQYGGNTLKNIDLRGNPLTVGFYPPAISGSGRADTHIKLLQIRRKEAAVSRKRIESEIGPLTTIGGGSDMEVLDTKDNGNGSDMHTNVEIDDPYTLPPADAEADQKYRSRLDESTKVRRMTMELLMYAGTRGSIKVLDGLDLRPILEGEKREIDRIWGKLEALGVFKRN</sequence>
<dbReference type="InterPro" id="IPR003591">
    <property type="entry name" value="Leu-rich_rpt_typical-subtyp"/>
</dbReference>
<dbReference type="InterPro" id="IPR025875">
    <property type="entry name" value="Leu-rich_rpt_4"/>
</dbReference>
<feature type="region of interest" description="Disordered" evidence="3">
    <location>
        <begin position="848"/>
        <end position="879"/>
    </location>
</feature>
<feature type="region of interest" description="Disordered" evidence="3">
    <location>
        <begin position="196"/>
        <end position="272"/>
    </location>
</feature>
<feature type="compositionally biased region" description="Basic and acidic residues" evidence="3">
    <location>
        <begin position="584"/>
        <end position="603"/>
    </location>
</feature>
<dbReference type="InterPro" id="IPR052574">
    <property type="entry name" value="CDIRP"/>
</dbReference>
<dbReference type="SUPFAM" id="SSF52058">
    <property type="entry name" value="L domain-like"/>
    <property type="match status" value="2"/>
</dbReference>
<comment type="caution">
    <text evidence="4">The sequence shown here is derived from an EMBL/GenBank/DDBJ whole genome shotgun (WGS) entry which is preliminary data.</text>
</comment>
<dbReference type="SMART" id="SM00369">
    <property type="entry name" value="LRR_TYP"/>
    <property type="match status" value="8"/>
</dbReference>
<feature type="compositionally biased region" description="Polar residues" evidence="3">
    <location>
        <begin position="210"/>
        <end position="220"/>
    </location>
</feature>
<feature type="compositionally biased region" description="Polar residues" evidence="3">
    <location>
        <begin position="1021"/>
        <end position="1032"/>
    </location>
</feature>
<feature type="region of interest" description="Disordered" evidence="3">
    <location>
        <begin position="738"/>
        <end position="779"/>
    </location>
</feature>
<dbReference type="EMBL" id="JAJTJA010000007">
    <property type="protein sequence ID" value="KAH8696346.1"/>
    <property type="molecule type" value="Genomic_DNA"/>
</dbReference>
<feature type="compositionally biased region" description="Basic residues" evidence="3">
    <location>
        <begin position="566"/>
        <end position="583"/>
    </location>
</feature>
<feature type="region of interest" description="Disordered" evidence="3">
    <location>
        <begin position="482"/>
        <end position="651"/>
    </location>
</feature>
<evidence type="ECO:0000256" key="3">
    <source>
        <dbReference type="SAM" id="MobiDB-lite"/>
    </source>
</evidence>
<organism evidence="4 5">
    <name type="scientific">Talaromyces proteolyticus</name>
    <dbReference type="NCBI Taxonomy" id="1131652"/>
    <lineage>
        <taxon>Eukaryota</taxon>
        <taxon>Fungi</taxon>
        <taxon>Dikarya</taxon>
        <taxon>Ascomycota</taxon>
        <taxon>Pezizomycotina</taxon>
        <taxon>Eurotiomycetes</taxon>
        <taxon>Eurotiomycetidae</taxon>
        <taxon>Eurotiales</taxon>
        <taxon>Trichocomaceae</taxon>
        <taxon>Talaromyces</taxon>
        <taxon>Talaromyces sect. Bacilispori</taxon>
    </lineage>
</organism>
<feature type="region of interest" description="Disordered" evidence="3">
    <location>
        <begin position="1652"/>
        <end position="1672"/>
    </location>
</feature>
<feature type="compositionally biased region" description="Low complexity" evidence="3">
    <location>
        <begin position="30"/>
        <end position="39"/>
    </location>
</feature>
<evidence type="ECO:0000313" key="4">
    <source>
        <dbReference type="EMBL" id="KAH8696346.1"/>
    </source>
</evidence>
<feature type="compositionally biased region" description="Polar residues" evidence="3">
    <location>
        <begin position="605"/>
        <end position="615"/>
    </location>
</feature>
<dbReference type="Pfam" id="PF12799">
    <property type="entry name" value="LRR_4"/>
    <property type="match status" value="1"/>
</dbReference>
<dbReference type="GO" id="GO:0061499">
    <property type="term" value="C:outer plaque of mitotic spindle pole body"/>
    <property type="evidence" value="ECO:0007669"/>
    <property type="project" value="TreeGrafter"/>
</dbReference>
<feature type="compositionally biased region" description="Low complexity" evidence="3">
    <location>
        <begin position="68"/>
        <end position="104"/>
    </location>
</feature>
<dbReference type="GO" id="GO:0035591">
    <property type="term" value="F:signaling adaptor activity"/>
    <property type="evidence" value="ECO:0007669"/>
    <property type="project" value="TreeGrafter"/>
</dbReference>
<dbReference type="SMART" id="SM00365">
    <property type="entry name" value="LRR_SD22"/>
    <property type="match status" value="5"/>
</dbReference>
<keyword evidence="2" id="KW-0677">Repeat</keyword>
<feature type="compositionally biased region" description="Polar residues" evidence="3">
    <location>
        <begin position="673"/>
        <end position="689"/>
    </location>
</feature>
<dbReference type="SMART" id="SM00364">
    <property type="entry name" value="LRR_BAC"/>
    <property type="match status" value="5"/>
</dbReference>
<dbReference type="GeneID" id="70249365"/>
<dbReference type="InterPro" id="IPR001611">
    <property type="entry name" value="Leu-rich_rpt"/>
</dbReference>
<dbReference type="PANTHER" id="PTHR47566:SF1">
    <property type="entry name" value="PROTEIN NUD1"/>
    <property type="match status" value="1"/>
</dbReference>
<dbReference type="PANTHER" id="PTHR47566">
    <property type="match status" value="1"/>
</dbReference>
<keyword evidence="5" id="KW-1185">Reference proteome</keyword>
<keyword evidence="1" id="KW-0433">Leucine-rich repeat</keyword>
<dbReference type="Proteomes" id="UP001201262">
    <property type="component" value="Unassembled WGS sequence"/>
</dbReference>